<keyword evidence="5" id="KW-1015">Disulfide bond</keyword>
<dbReference type="Pfam" id="PF01266">
    <property type="entry name" value="DAO"/>
    <property type="match status" value="1"/>
</dbReference>
<comment type="caution">
    <text evidence="7">The sequence shown here is derived from an EMBL/GenBank/DDBJ whole genome shotgun (WGS) entry which is preliminary data.</text>
</comment>
<gene>
    <name evidence="7" type="ORF">ACFQZX_11285</name>
</gene>
<organism evidence="7 8">
    <name type="scientific">Mucilaginibacter litoreus</name>
    <dbReference type="NCBI Taxonomy" id="1048221"/>
    <lineage>
        <taxon>Bacteria</taxon>
        <taxon>Pseudomonadati</taxon>
        <taxon>Bacteroidota</taxon>
        <taxon>Sphingobacteriia</taxon>
        <taxon>Sphingobacteriales</taxon>
        <taxon>Sphingobacteriaceae</taxon>
        <taxon>Mucilaginibacter</taxon>
    </lineage>
</organism>
<dbReference type="Pfam" id="PF00355">
    <property type="entry name" value="Rieske"/>
    <property type="match status" value="1"/>
</dbReference>
<name>A0ABW3AV45_9SPHI</name>
<dbReference type="Proteomes" id="UP001597010">
    <property type="component" value="Unassembled WGS sequence"/>
</dbReference>
<dbReference type="Gene3D" id="3.50.50.60">
    <property type="entry name" value="FAD/NAD(P)-binding domain"/>
    <property type="match status" value="1"/>
</dbReference>
<evidence type="ECO:0000256" key="3">
    <source>
        <dbReference type="ARBA" id="ARBA00023004"/>
    </source>
</evidence>
<evidence type="ECO:0000256" key="2">
    <source>
        <dbReference type="ARBA" id="ARBA00022723"/>
    </source>
</evidence>
<dbReference type="RefSeq" id="WP_377115156.1">
    <property type="nucleotide sequence ID" value="NZ_JBHTHZ010000005.1"/>
</dbReference>
<dbReference type="PROSITE" id="PS51296">
    <property type="entry name" value="RIESKE"/>
    <property type="match status" value="1"/>
</dbReference>
<keyword evidence="1" id="KW-0001">2Fe-2S</keyword>
<keyword evidence="3" id="KW-0408">Iron</keyword>
<evidence type="ECO:0000256" key="4">
    <source>
        <dbReference type="ARBA" id="ARBA00023014"/>
    </source>
</evidence>
<dbReference type="InterPro" id="IPR017941">
    <property type="entry name" value="Rieske_2Fe-2S"/>
</dbReference>
<evidence type="ECO:0000256" key="1">
    <source>
        <dbReference type="ARBA" id="ARBA00022714"/>
    </source>
</evidence>
<proteinExistence type="predicted"/>
<dbReference type="InterPro" id="IPR036188">
    <property type="entry name" value="FAD/NAD-bd_sf"/>
</dbReference>
<dbReference type="InterPro" id="IPR006076">
    <property type="entry name" value="FAD-dep_OxRdtase"/>
</dbReference>
<feature type="domain" description="Rieske" evidence="6">
    <location>
        <begin position="431"/>
        <end position="517"/>
    </location>
</feature>
<evidence type="ECO:0000313" key="8">
    <source>
        <dbReference type="Proteomes" id="UP001597010"/>
    </source>
</evidence>
<evidence type="ECO:0000259" key="6">
    <source>
        <dbReference type="PROSITE" id="PS51296"/>
    </source>
</evidence>
<dbReference type="PANTHER" id="PTHR13847:SF274">
    <property type="entry name" value="RIESKE 2FE-2S IRON-SULFUR PROTEIN YHFW-RELATED"/>
    <property type="match status" value="1"/>
</dbReference>
<accession>A0ABW3AV45</accession>
<reference evidence="8" key="1">
    <citation type="journal article" date="2019" name="Int. J. Syst. Evol. Microbiol.">
        <title>The Global Catalogue of Microorganisms (GCM) 10K type strain sequencing project: providing services to taxonomists for standard genome sequencing and annotation.</title>
        <authorList>
            <consortium name="The Broad Institute Genomics Platform"/>
            <consortium name="The Broad Institute Genome Sequencing Center for Infectious Disease"/>
            <person name="Wu L."/>
            <person name="Ma J."/>
        </authorList>
    </citation>
    <scope>NUCLEOTIDE SEQUENCE [LARGE SCALE GENOMIC DNA]</scope>
    <source>
        <strain evidence="8">CCUG 61484</strain>
    </source>
</reference>
<dbReference type="InterPro" id="IPR036922">
    <property type="entry name" value="Rieske_2Fe-2S_sf"/>
</dbReference>
<evidence type="ECO:0000313" key="7">
    <source>
        <dbReference type="EMBL" id="MFD0794204.1"/>
    </source>
</evidence>
<evidence type="ECO:0000256" key="5">
    <source>
        <dbReference type="ARBA" id="ARBA00023157"/>
    </source>
</evidence>
<sequence>MENNTLNRDQPLRDGQNISPWQKGEFFLDNAADIFAPGTLYDTLIVGGGITGLTTALLLQTQGRQTILAEARNIGFGTTGGTTAHLNTFFDATYADAESDFSQEAARLLASCGKEAFALIDSLAKQFSINCDLEYKDGYLYAETQEEAKVLQEIFDASKRAGVEVEEADTNGVKVPFVKSIVFKKQGQFHPLKYIFGLAQAFVEAGGVILENTFIKEADFQDEVHTVKADKVIIKAKNLVYATHISPGLDILDIRNAPYRSYVLGLRLKNEADYPQHLSYDSKDPYHYYRTHEIEGKKYLILGGEDHKTGHEDPEAAFKALEEYARKYYDIDAVAFKWSSQYYSPSDQLPYIGELPGGADNTYVAIGYNGNGMMFGTISGKIISDMIIGKQSPYQKLFSPSRIKPVAGFTEFVKENADVAYRFIADRFSADKIESLKELAPGTGTIVKYEGDKLAVYKDDAGNITALSPTCTHAGCIVNFNAAEKSWDCPCHGGRYDINGKVITGPPRRDLQNIAIQ</sequence>
<dbReference type="Gene3D" id="2.102.10.10">
    <property type="entry name" value="Rieske [2Fe-2S] iron-sulphur domain"/>
    <property type="match status" value="1"/>
</dbReference>
<keyword evidence="4" id="KW-0411">Iron-sulfur</keyword>
<dbReference type="SUPFAM" id="SSF50022">
    <property type="entry name" value="ISP domain"/>
    <property type="match status" value="1"/>
</dbReference>
<keyword evidence="8" id="KW-1185">Reference proteome</keyword>
<dbReference type="InterPro" id="IPR005805">
    <property type="entry name" value="Rieske_Fe-S_prot_C"/>
</dbReference>
<dbReference type="EMBL" id="JBHTHZ010000005">
    <property type="protein sequence ID" value="MFD0794204.1"/>
    <property type="molecule type" value="Genomic_DNA"/>
</dbReference>
<keyword evidence="2" id="KW-0479">Metal-binding</keyword>
<dbReference type="Gene3D" id="3.30.9.10">
    <property type="entry name" value="D-Amino Acid Oxidase, subunit A, domain 2"/>
    <property type="match status" value="1"/>
</dbReference>
<dbReference type="SUPFAM" id="SSF51905">
    <property type="entry name" value="FAD/NAD(P)-binding domain"/>
    <property type="match status" value="1"/>
</dbReference>
<dbReference type="PRINTS" id="PR00162">
    <property type="entry name" value="RIESKE"/>
</dbReference>
<dbReference type="PANTHER" id="PTHR13847">
    <property type="entry name" value="SARCOSINE DEHYDROGENASE-RELATED"/>
    <property type="match status" value="1"/>
</dbReference>
<protein>
    <submittedName>
        <fullName evidence="7">FAD-dependent oxidoreductase</fullName>
    </submittedName>
</protein>